<keyword evidence="6" id="KW-0472">Membrane</keyword>
<evidence type="ECO:0000313" key="9">
    <source>
        <dbReference type="Proteomes" id="UP000709295"/>
    </source>
</evidence>
<feature type="domain" description="Protein kinase" evidence="7">
    <location>
        <begin position="409"/>
        <end position="703"/>
    </location>
</feature>
<keyword evidence="1" id="KW-0808">Transferase</keyword>
<reference evidence="8" key="1">
    <citation type="submission" date="2021-01" db="EMBL/GenBank/DDBJ databases">
        <title>Phytophthora aleatoria, a newly-described species from Pinus radiata is distinct from Phytophthora cactorum isolates based on comparative genomics.</title>
        <authorList>
            <person name="Mcdougal R."/>
            <person name="Panda P."/>
            <person name="Williams N."/>
            <person name="Studholme D.J."/>
        </authorList>
    </citation>
    <scope>NUCLEOTIDE SEQUENCE</scope>
    <source>
        <strain evidence="8">NZFS 4037</strain>
    </source>
</reference>
<keyword evidence="4" id="KW-0067">ATP-binding</keyword>
<keyword evidence="9" id="KW-1185">Reference proteome</keyword>
<proteinExistence type="predicted"/>
<dbReference type="EMBL" id="JAENGY010000002">
    <property type="protein sequence ID" value="KAG6977629.1"/>
    <property type="molecule type" value="Genomic_DNA"/>
</dbReference>
<feature type="compositionally biased region" description="Basic and acidic residues" evidence="5">
    <location>
        <begin position="343"/>
        <end position="352"/>
    </location>
</feature>
<dbReference type="GO" id="GO:0004674">
    <property type="term" value="F:protein serine/threonine kinase activity"/>
    <property type="evidence" value="ECO:0007669"/>
    <property type="project" value="TreeGrafter"/>
</dbReference>
<feature type="compositionally biased region" description="Polar residues" evidence="5">
    <location>
        <begin position="855"/>
        <end position="869"/>
    </location>
</feature>
<evidence type="ECO:0000256" key="6">
    <source>
        <dbReference type="SAM" id="Phobius"/>
    </source>
</evidence>
<dbReference type="InterPro" id="IPR000719">
    <property type="entry name" value="Prot_kinase_dom"/>
</dbReference>
<dbReference type="GO" id="GO:0005524">
    <property type="term" value="F:ATP binding"/>
    <property type="evidence" value="ECO:0007669"/>
    <property type="project" value="UniProtKB-KW"/>
</dbReference>
<protein>
    <recommendedName>
        <fullName evidence="7">Protein kinase domain-containing protein</fullName>
    </recommendedName>
</protein>
<organism evidence="8 9">
    <name type="scientific">Phytophthora aleatoria</name>
    <dbReference type="NCBI Taxonomy" id="2496075"/>
    <lineage>
        <taxon>Eukaryota</taxon>
        <taxon>Sar</taxon>
        <taxon>Stramenopiles</taxon>
        <taxon>Oomycota</taxon>
        <taxon>Peronosporomycetes</taxon>
        <taxon>Peronosporales</taxon>
        <taxon>Peronosporaceae</taxon>
        <taxon>Phytophthora</taxon>
    </lineage>
</organism>
<feature type="transmembrane region" description="Helical" evidence="6">
    <location>
        <begin position="107"/>
        <end position="128"/>
    </location>
</feature>
<feature type="transmembrane region" description="Helical" evidence="6">
    <location>
        <begin position="189"/>
        <end position="212"/>
    </location>
</feature>
<feature type="region of interest" description="Disordered" evidence="5">
    <location>
        <begin position="40"/>
        <end position="60"/>
    </location>
</feature>
<evidence type="ECO:0000259" key="7">
    <source>
        <dbReference type="PROSITE" id="PS50011"/>
    </source>
</evidence>
<dbReference type="PROSITE" id="PS50011">
    <property type="entry name" value="PROTEIN_KINASE_DOM"/>
    <property type="match status" value="1"/>
</dbReference>
<dbReference type="InterPro" id="IPR008271">
    <property type="entry name" value="Ser/Thr_kinase_AS"/>
</dbReference>
<evidence type="ECO:0000313" key="8">
    <source>
        <dbReference type="EMBL" id="KAG6977629.1"/>
    </source>
</evidence>
<gene>
    <name evidence="8" type="ORF">JG688_00000104</name>
</gene>
<dbReference type="Proteomes" id="UP000709295">
    <property type="component" value="Unassembled WGS sequence"/>
</dbReference>
<keyword evidence="6" id="KW-1133">Transmembrane helix</keyword>
<evidence type="ECO:0000256" key="1">
    <source>
        <dbReference type="ARBA" id="ARBA00022679"/>
    </source>
</evidence>
<name>A0A8J5MIR1_9STRA</name>
<evidence type="ECO:0000256" key="5">
    <source>
        <dbReference type="SAM" id="MobiDB-lite"/>
    </source>
</evidence>
<accession>A0A8J5MIR1</accession>
<feature type="transmembrane region" description="Helical" evidence="6">
    <location>
        <begin position="290"/>
        <end position="313"/>
    </location>
</feature>
<dbReference type="InterPro" id="IPR001245">
    <property type="entry name" value="Ser-Thr/Tyr_kinase_cat_dom"/>
</dbReference>
<dbReference type="PROSITE" id="PS00108">
    <property type="entry name" value="PROTEIN_KINASE_ST"/>
    <property type="match status" value="1"/>
</dbReference>
<keyword evidence="3" id="KW-0418">Kinase</keyword>
<feature type="transmembrane region" description="Helical" evidence="6">
    <location>
        <begin position="149"/>
        <end position="169"/>
    </location>
</feature>
<feature type="compositionally biased region" description="Polar residues" evidence="5">
    <location>
        <begin position="330"/>
        <end position="342"/>
    </location>
</feature>
<dbReference type="Pfam" id="PF07714">
    <property type="entry name" value="PK_Tyr_Ser-Thr"/>
    <property type="match status" value="1"/>
</dbReference>
<keyword evidence="2" id="KW-0547">Nucleotide-binding</keyword>
<evidence type="ECO:0000256" key="2">
    <source>
        <dbReference type="ARBA" id="ARBA00022741"/>
    </source>
</evidence>
<feature type="compositionally biased region" description="Basic and acidic residues" evidence="5">
    <location>
        <begin position="881"/>
        <end position="896"/>
    </location>
</feature>
<feature type="compositionally biased region" description="Basic residues" evidence="5">
    <location>
        <begin position="42"/>
        <end position="53"/>
    </location>
</feature>
<evidence type="ECO:0000256" key="4">
    <source>
        <dbReference type="ARBA" id="ARBA00022840"/>
    </source>
</evidence>
<sequence length="1559" mass="172679">MPTLEDALETARLVIICTAAVISSVVAVVLFRRIPDPGYSTRGRRRGRSRSRKPPLPPPHATGPALYYSVVLTDWLFSVTGAVSQSMDMVMGGGVKVRTLVGASIDSLFHVSFLVSLLWGVVLAVFVLRTHRWARGHQATSPPMKRFPVRTIWLTIWTIGLGSGLLSTARLQARITDSDATDTLANCQRYLYITVYALSAGCVIAANIVLFVQRRRLNSVEELAVTAIADPSLGNSADNAALASTKTWEMQAQQALRIAHEKLMHYFLVVQILQLPMMLCYVLGFDAISYATYEVADCLLFSVPLFNAIVFGWRHLGEPRFPRDEDELRNNGTMLQSSSNSSRHGERQRDRMGTGLLAGSGNNGAGNVLASSFRTVFGSSAASSNNGKESMKSTYVGNEIVTLEELNGLSNVAYIAEGAAGSVYKAQWLGIEVAMKVIKLPNGGAAGVVDAELYRTIIQNSEEAFIEEAKLCSRLRHPNITLFMRAGYYEGKLGILTEYCSRGSLKDVLKRHFPLSWRRKVALALHISKGLTYLHARNPTYIHRDLKASNILVTETWQAKLADFGISKVSNFVNRVRYSERTVSLAEQNPSVSDELTSFAGTWRWNAPEILQDPHNCRYSRATDMYSFGMVLWEIASDGAVPFSDTKFDFEVREKVLVEQRPPINPGQRCPQRFAQLIEECWAQNPALRPSAPQAAEILNTILDNMSKDSNDFATMTSVSGSEYTNSIFSSLRNGDGSSDLEHRPSSFLGQRITNFFRGRFSGRSSSSSAMSEEYHDHLDNEHFYKFTSPYAGPESISMLSARGSAAAEYSPANYETAGLPIVGLPNDSRRGDGLVGGRLSSLDEYDFEMEGNPSDVSTTFSRSPSEGDSSMLPPFRQASARREEVRPSEDPRPSEDEVEFVLVANGRIRHLQYIGSRAAPTRHITKMLEPKMLRNARSVGVAVATLTPLAALAVGEAAQHYDNNNKVVYAKQQLLRWRCSCELEQSTEDSKTGASAWLGTAPPKFPYLLSIPAGDNPAIVTNKLLTGAKVLGSYDEPTRDTLERLTAPTSALELAVHRIATRFSALKTALHGNVPEDFDPRVGLKVHAEDTMMCALLDALRDLQYSDTISDAKSEADAPTNSTAGQVNAPPVFLLRDFDTLSDQDAERWLRWTHQISSEGLAHVVLLTTSTVTPSKMEWIQARHQSGLGGGGSDGVQDFIGILLRPANTLVDYSSAEEKLHELAELHDLDLFFDFKQESEEFTSDQKDGDVTQDHSKCTAELDIILKTTGNWWSDIDDVCQRLKGNNLNDVTLHVERLAIIQEVCNAFNQDTEIKLLESLHLNGSLQFSREHPAIGYSEFALSRDSSGVPDVTDTSKAFSALETWKCLETLADVTSVTGGSSLIGSPQQLLNKKDKTPLNCVSPVEALLPFNYREEGEQKFLDLIDQQVLFLRPKDAVEIGVIPCTKSALVSPCWIQTRPAVKKAFEKIHGSDTYFRVILELDRFAANVEMQKEVEQYEQEIVERRKYLFDMKRDFTVLQFSMTPAEKAQRKAELALIDVELQAKGVYLEKLRSLLTP</sequence>
<feature type="transmembrane region" description="Helical" evidence="6">
    <location>
        <begin position="263"/>
        <end position="284"/>
    </location>
</feature>
<feature type="transmembrane region" description="Helical" evidence="6">
    <location>
        <begin position="12"/>
        <end position="31"/>
    </location>
</feature>
<feature type="region of interest" description="Disordered" evidence="5">
    <location>
        <begin position="322"/>
        <end position="356"/>
    </location>
</feature>
<dbReference type="SMART" id="SM00220">
    <property type="entry name" value="S_TKc"/>
    <property type="match status" value="1"/>
</dbReference>
<evidence type="ECO:0000256" key="3">
    <source>
        <dbReference type="ARBA" id="ARBA00022777"/>
    </source>
</evidence>
<comment type="caution">
    <text evidence="8">The sequence shown here is derived from an EMBL/GenBank/DDBJ whole genome shotgun (WGS) entry which is preliminary data.</text>
</comment>
<keyword evidence="6" id="KW-0812">Transmembrane</keyword>
<dbReference type="PANTHER" id="PTHR44329">
    <property type="entry name" value="SERINE/THREONINE-PROTEIN KINASE TNNI3K-RELATED"/>
    <property type="match status" value="1"/>
</dbReference>
<dbReference type="PANTHER" id="PTHR44329:SF288">
    <property type="entry name" value="MITOGEN-ACTIVATED PROTEIN KINASE KINASE KINASE 20"/>
    <property type="match status" value="1"/>
</dbReference>
<dbReference type="CDD" id="cd13999">
    <property type="entry name" value="STKc_MAP3K-like"/>
    <property type="match status" value="1"/>
</dbReference>
<dbReference type="InterPro" id="IPR051681">
    <property type="entry name" value="Ser/Thr_Kinases-Pseudokinases"/>
</dbReference>
<feature type="region of interest" description="Disordered" evidence="5">
    <location>
        <begin position="848"/>
        <end position="898"/>
    </location>
</feature>